<evidence type="ECO:0000313" key="2">
    <source>
        <dbReference type="Proteomes" id="UP000283426"/>
    </source>
</evidence>
<evidence type="ECO:0000313" key="1">
    <source>
        <dbReference type="EMBL" id="RGV18153.1"/>
    </source>
</evidence>
<comment type="caution">
    <text evidence="1">The sequence shown here is derived from an EMBL/GenBank/DDBJ whole genome shotgun (WGS) entry which is preliminary data.</text>
</comment>
<sequence length="125" mass="13887">MRNGNIISIAAQLGWTASAQYKEGRLFFDFHRKTLSGVPFTFTAEMKDGKVSNLVKEIESFVEAIEPETCASEWMVRSGAVAPSRFRQAVSDMDAIRTDAWLLACQLAEADGKSVLAGLPWNQWN</sequence>
<reference evidence="1 2" key="1">
    <citation type="submission" date="2018-08" db="EMBL/GenBank/DDBJ databases">
        <title>A genome reference for cultivated species of the human gut microbiota.</title>
        <authorList>
            <person name="Zou Y."/>
            <person name="Xue W."/>
            <person name="Luo G."/>
        </authorList>
    </citation>
    <scope>NUCLEOTIDE SEQUENCE [LARGE SCALE GENOMIC DNA]</scope>
    <source>
        <strain evidence="1 2">AF14-6AC</strain>
    </source>
</reference>
<dbReference type="Proteomes" id="UP000283426">
    <property type="component" value="Unassembled WGS sequence"/>
</dbReference>
<organism evidence="1 2">
    <name type="scientific">Odoribacter splanchnicus</name>
    <dbReference type="NCBI Taxonomy" id="28118"/>
    <lineage>
        <taxon>Bacteria</taxon>
        <taxon>Pseudomonadati</taxon>
        <taxon>Bacteroidota</taxon>
        <taxon>Bacteroidia</taxon>
        <taxon>Bacteroidales</taxon>
        <taxon>Odoribacteraceae</taxon>
        <taxon>Odoribacter</taxon>
    </lineage>
</organism>
<proteinExistence type="predicted"/>
<dbReference type="AlphaFoldDB" id="A0A412W372"/>
<dbReference type="RefSeq" id="WP_005938322.1">
    <property type="nucleotide sequence ID" value="NZ_QRYW01000061.1"/>
</dbReference>
<dbReference type="EMBL" id="QRYW01000061">
    <property type="protein sequence ID" value="RGV18153.1"/>
    <property type="molecule type" value="Genomic_DNA"/>
</dbReference>
<dbReference type="GeneID" id="60062826"/>
<name>A0A412W372_9BACT</name>
<protein>
    <submittedName>
        <fullName evidence="1">Uncharacterized protein</fullName>
    </submittedName>
</protein>
<gene>
    <name evidence="1" type="ORF">DWW24_20290</name>
</gene>
<accession>A0A412W372</accession>